<evidence type="ECO:0000256" key="7">
    <source>
        <dbReference type="ARBA" id="ARBA00023136"/>
    </source>
</evidence>
<evidence type="ECO:0000256" key="3">
    <source>
        <dbReference type="ARBA" id="ARBA00022475"/>
    </source>
</evidence>
<dbReference type="Gene3D" id="2.30.180.10">
    <property type="entry name" value="FAS1 domain"/>
    <property type="match status" value="1"/>
</dbReference>
<name>A0A2U1M854_ARTAN</name>
<comment type="caution">
    <text evidence="14">The sequence shown here is derived from an EMBL/GenBank/DDBJ whole genome shotgun (WGS) entry which is preliminary data.</text>
</comment>
<dbReference type="FunFam" id="2.30.180.10:FF:000006">
    <property type="entry name" value="Fasciclin-like arabinogalactan protein 11"/>
    <property type="match status" value="1"/>
</dbReference>
<evidence type="ECO:0000313" key="15">
    <source>
        <dbReference type="Proteomes" id="UP000245207"/>
    </source>
</evidence>
<evidence type="ECO:0000313" key="13">
    <source>
        <dbReference type="EMBL" id="PWA45085.1"/>
    </source>
</evidence>
<dbReference type="InterPro" id="IPR045003">
    <property type="entry name" value="FLA_A"/>
</dbReference>
<dbReference type="GO" id="GO:0009834">
    <property type="term" value="P:plant-type secondary cell wall biogenesis"/>
    <property type="evidence" value="ECO:0007669"/>
    <property type="project" value="UniProtKB-ARBA"/>
</dbReference>
<protein>
    <submittedName>
        <fullName evidence="14">FAS1 domain-containing protein</fullName>
    </submittedName>
</protein>
<keyword evidence="4" id="KW-0449">Lipoprotein</keyword>
<gene>
    <name evidence="14" type="ORF">CTI12_AA409190</name>
    <name evidence="13" type="ORF">CTI12_AA518960</name>
</gene>
<evidence type="ECO:0000256" key="11">
    <source>
        <dbReference type="SAM" id="SignalP"/>
    </source>
</evidence>
<keyword evidence="4" id="KW-0336">GPI-anchor</keyword>
<keyword evidence="5 11" id="KW-0732">Signal</keyword>
<dbReference type="PANTHER" id="PTHR32077">
    <property type="entry name" value="FASCICLIN-LIKE ARABINOGALACTAN PROTEIN"/>
    <property type="match status" value="1"/>
</dbReference>
<dbReference type="GO" id="GO:0098552">
    <property type="term" value="C:side of membrane"/>
    <property type="evidence" value="ECO:0007669"/>
    <property type="project" value="UniProtKB-KW"/>
</dbReference>
<comment type="function">
    <text evidence="9">May be a cell surface adhesion protein.</text>
</comment>
<dbReference type="OrthoDB" id="286301at2759"/>
<dbReference type="EMBL" id="PKPP01006162">
    <property type="protein sequence ID" value="PWA57433.1"/>
    <property type="molecule type" value="Genomic_DNA"/>
</dbReference>
<dbReference type="Proteomes" id="UP000245207">
    <property type="component" value="Unassembled WGS sequence"/>
</dbReference>
<keyword evidence="7" id="KW-0472">Membrane</keyword>
<keyword evidence="8" id="KW-0325">Glycoprotein</keyword>
<evidence type="ECO:0000256" key="6">
    <source>
        <dbReference type="ARBA" id="ARBA00022974"/>
    </source>
</evidence>
<feature type="region of interest" description="Disordered" evidence="10">
    <location>
        <begin position="187"/>
        <end position="222"/>
    </location>
</feature>
<evidence type="ECO:0000256" key="8">
    <source>
        <dbReference type="ARBA" id="ARBA00023180"/>
    </source>
</evidence>
<evidence type="ECO:0000256" key="9">
    <source>
        <dbReference type="ARBA" id="ARBA00024686"/>
    </source>
</evidence>
<evidence type="ECO:0000256" key="4">
    <source>
        <dbReference type="ARBA" id="ARBA00022622"/>
    </source>
</evidence>
<comment type="subcellular location">
    <subcellularLocation>
        <location evidence="1">Cell membrane</location>
        <topology evidence="1">Lipid-anchor</topology>
        <topology evidence="1">GPI-anchor</topology>
    </subcellularLocation>
</comment>
<keyword evidence="6" id="KW-0654">Proteoglycan</keyword>
<feature type="domain" description="FAS1" evidence="12">
    <location>
        <begin position="35"/>
        <end position="180"/>
    </location>
</feature>
<evidence type="ECO:0000256" key="1">
    <source>
        <dbReference type="ARBA" id="ARBA00004609"/>
    </source>
</evidence>
<dbReference type="AlphaFoldDB" id="A0A2U1M854"/>
<comment type="similarity">
    <text evidence="2">Belongs to the fasciclin-like AGP family.</text>
</comment>
<dbReference type="STRING" id="35608.A0A2U1M854"/>
<reference evidence="14 15" key="1">
    <citation type="journal article" date="2018" name="Mol. Plant">
        <title>The genome of Artemisia annua provides insight into the evolution of Asteraceae family and artemisinin biosynthesis.</title>
        <authorList>
            <person name="Shen Q."/>
            <person name="Zhang L."/>
            <person name="Liao Z."/>
            <person name="Wang S."/>
            <person name="Yan T."/>
            <person name="Shi P."/>
            <person name="Liu M."/>
            <person name="Fu X."/>
            <person name="Pan Q."/>
            <person name="Wang Y."/>
            <person name="Lv Z."/>
            <person name="Lu X."/>
            <person name="Zhang F."/>
            <person name="Jiang W."/>
            <person name="Ma Y."/>
            <person name="Chen M."/>
            <person name="Hao X."/>
            <person name="Li L."/>
            <person name="Tang Y."/>
            <person name="Lv G."/>
            <person name="Zhou Y."/>
            <person name="Sun X."/>
            <person name="Brodelius P.E."/>
            <person name="Rose J.K.C."/>
            <person name="Tang K."/>
        </authorList>
    </citation>
    <scope>NUCLEOTIDE SEQUENCE [LARGE SCALE GENOMIC DNA]</scope>
    <source>
        <strain evidence="15">cv. Huhao1</strain>
        <tissue evidence="14">Leaf</tissue>
    </source>
</reference>
<evidence type="ECO:0000259" key="12">
    <source>
        <dbReference type="PROSITE" id="PS50213"/>
    </source>
</evidence>
<dbReference type="GO" id="GO:0005886">
    <property type="term" value="C:plasma membrane"/>
    <property type="evidence" value="ECO:0007669"/>
    <property type="project" value="UniProtKB-SubCell"/>
</dbReference>
<feature type="chain" id="PRO_5033327282" evidence="11">
    <location>
        <begin position="25"/>
        <end position="243"/>
    </location>
</feature>
<dbReference type="InterPro" id="IPR000782">
    <property type="entry name" value="FAS1_domain"/>
</dbReference>
<dbReference type="InterPro" id="IPR036378">
    <property type="entry name" value="FAS1_dom_sf"/>
</dbReference>
<dbReference type="PANTHER" id="PTHR32077:SF54">
    <property type="entry name" value="FASCICLIN-LIKE ARABINOGALACTAN PROTEIN 13-RELATED"/>
    <property type="match status" value="1"/>
</dbReference>
<dbReference type="Pfam" id="PF02469">
    <property type="entry name" value="Fasciclin"/>
    <property type="match status" value="1"/>
</dbReference>
<keyword evidence="3" id="KW-1003">Cell membrane</keyword>
<dbReference type="EMBL" id="PKPP01010946">
    <property type="protein sequence ID" value="PWA45085.1"/>
    <property type="molecule type" value="Genomic_DNA"/>
</dbReference>
<evidence type="ECO:0000256" key="5">
    <source>
        <dbReference type="ARBA" id="ARBA00022729"/>
    </source>
</evidence>
<accession>A0A2U1M854</accession>
<sequence>MASHFIVLTLTLTTILFLIPSAFSQSAPAPGPAGPINLTDILVKGGQYTSLLRLLNQTQVITQLNGQLNNSNGQGMTLLAPTDNAFNNLPAGTLNNLNNENKVKLALLHVLPKYYSIEDFSTVSNPVQTQAGGNKGSLGLNFTAGQGNQVNVSSGVVETRINNPLRQQFPFAVYSIDNVLLFANEAPAPEGSSTKPDGGKTAKAPSSPAADGGDSPSTNGGGRTMDLGVGLVGSIVMFCMAIL</sequence>
<dbReference type="SUPFAM" id="SSF82153">
    <property type="entry name" value="FAS1 domain"/>
    <property type="match status" value="1"/>
</dbReference>
<evidence type="ECO:0000313" key="14">
    <source>
        <dbReference type="EMBL" id="PWA57433.1"/>
    </source>
</evidence>
<feature type="signal peptide" evidence="11">
    <location>
        <begin position="1"/>
        <end position="24"/>
    </location>
</feature>
<dbReference type="SMART" id="SM00554">
    <property type="entry name" value="FAS1"/>
    <property type="match status" value="1"/>
</dbReference>
<proteinExistence type="inferred from homology"/>
<organism evidence="14 15">
    <name type="scientific">Artemisia annua</name>
    <name type="common">Sweet wormwood</name>
    <dbReference type="NCBI Taxonomy" id="35608"/>
    <lineage>
        <taxon>Eukaryota</taxon>
        <taxon>Viridiplantae</taxon>
        <taxon>Streptophyta</taxon>
        <taxon>Embryophyta</taxon>
        <taxon>Tracheophyta</taxon>
        <taxon>Spermatophyta</taxon>
        <taxon>Magnoliopsida</taxon>
        <taxon>eudicotyledons</taxon>
        <taxon>Gunneridae</taxon>
        <taxon>Pentapetalae</taxon>
        <taxon>asterids</taxon>
        <taxon>campanulids</taxon>
        <taxon>Asterales</taxon>
        <taxon>Asteraceae</taxon>
        <taxon>Asteroideae</taxon>
        <taxon>Anthemideae</taxon>
        <taxon>Artemisiinae</taxon>
        <taxon>Artemisia</taxon>
    </lineage>
</organism>
<evidence type="ECO:0000256" key="2">
    <source>
        <dbReference type="ARBA" id="ARBA00007843"/>
    </source>
</evidence>
<evidence type="ECO:0000256" key="10">
    <source>
        <dbReference type="SAM" id="MobiDB-lite"/>
    </source>
</evidence>
<keyword evidence="15" id="KW-1185">Reference proteome</keyword>
<dbReference type="PROSITE" id="PS50213">
    <property type="entry name" value="FAS1"/>
    <property type="match status" value="1"/>
</dbReference>